<sequence>MPKGKGGMHGGKNRKLKGRSSISGGMAPNPTNPIVPQVQKMDVNRGVTANGNMNKHRGDRRDTNPHYTTNRKHSSRGNTPRRDVSTRGR</sequence>
<feature type="compositionally biased region" description="Basic and acidic residues" evidence="1">
    <location>
        <begin position="80"/>
        <end position="89"/>
    </location>
</feature>
<organism evidence="2">
    <name type="scientific">uncultured Phycisphaerae bacterium</name>
    <dbReference type="NCBI Taxonomy" id="904963"/>
    <lineage>
        <taxon>Bacteria</taxon>
        <taxon>Pseudomonadati</taxon>
        <taxon>Planctomycetota</taxon>
        <taxon>Phycisphaerae</taxon>
        <taxon>environmental samples</taxon>
    </lineage>
</organism>
<proteinExistence type="predicted"/>
<dbReference type="EMBL" id="CADCUQ010000358">
    <property type="protein sequence ID" value="CAA9398428.1"/>
    <property type="molecule type" value="Genomic_DNA"/>
</dbReference>
<dbReference type="AlphaFoldDB" id="A0A6J4P2H3"/>
<feature type="region of interest" description="Disordered" evidence="1">
    <location>
        <begin position="1"/>
        <end position="89"/>
    </location>
</feature>
<reference evidence="2" key="1">
    <citation type="submission" date="2020-02" db="EMBL/GenBank/DDBJ databases">
        <authorList>
            <person name="Meier V. D."/>
        </authorList>
    </citation>
    <scope>NUCLEOTIDE SEQUENCE</scope>
    <source>
        <strain evidence="2">AVDCRST_MAG64</strain>
    </source>
</reference>
<accession>A0A6J4P2H3</accession>
<feature type="compositionally biased region" description="Gly residues" evidence="1">
    <location>
        <begin position="1"/>
        <end position="10"/>
    </location>
</feature>
<name>A0A6J4P2H3_9BACT</name>
<evidence type="ECO:0000313" key="2">
    <source>
        <dbReference type="EMBL" id="CAA9398428.1"/>
    </source>
</evidence>
<evidence type="ECO:0000256" key="1">
    <source>
        <dbReference type="SAM" id="MobiDB-lite"/>
    </source>
</evidence>
<protein>
    <submittedName>
        <fullName evidence="2">Uncharacterized protein</fullName>
    </submittedName>
</protein>
<gene>
    <name evidence="2" type="ORF">AVDCRST_MAG64-1567</name>
</gene>